<evidence type="ECO:0000313" key="1">
    <source>
        <dbReference type="EMBL" id="MBB5404392.1"/>
    </source>
</evidence>
<sequence length="170" mass="19218">MNKELKIEPPRPISPAEIASDWTEWGRRLLTQNQLPFSGDVSQWISAWGEAVGQIGLFNLNITGARDPAKERAIIKRYSYGHQLGEILAVLTPMADEFYSTDPHKRSALSPASLDGYESFVSMRDGIQELKNNSPSTVQQIVEAIKRMKEKSPSTYRRTVDELVDELKRL</sequence>
<evidence type="ECO:0000313" key="2">
    <source>
        <dbReference type="Proteomes" id="UP000592820"/>
    </source>
</evidence>
<organism evidence="1 2">
    <name type="scientific">Paraburkholderia youngii</name>
    <dbReference type="NCBI Taxonomy" id="2782701"/>
    <lineage>
        <taxon>Bacteria</taxon>
        <taxon>Pseudomonadati</taxon>
        <taxon>Pseudomonadota</taxon>
        <taxon>Betaproteobacteria</taxon>
        <taxon>Burkholderiales</taxon>
        <taxon>Burkholderiaceae</taxon>
        <taxon>Paraburkholderia</taxon>
    </lineage>
</organism>
<protein>
    <submittedName>
        <fullName evidence="1">Uncharacterized protein</fullName>
    </submittedName>
</protein>
<dbReference type="AlphaFoldDB" id="A0A7W8LCA3"/>
<proteinExistence type="predicted"/>
<name>A0A7W8LCA3_9BURK</name>
<dbReference type="RefSeq" id="WP_184228265.1">
    <property type="nucleotide sequence ID" value="NZ_JACHDE010000019.1"/>
</dbReference>
<dbReference type="EMBL" id="JACHDE010000019">
    <property type="protein sequence ID" value="MBB5404392.1"/>
    <property type="molecule type" value="Genomic_DNA"/>
</dbReference>
<gene>
    <name evidence="1" type="ORF">HDG41_006488</name>
</gene>
<dbReference type="Proteomes" id="UP000592820">
    <property type="component" value="Unassembled WGS sequence"/>
</dbReference>
<comment type="caution">
    <text evidence="1">The sequence shown here is derived from an EMBL/GenBank/DDBJ whole genome shotgun (WGS) entry which is preliminary data.</text>
</comment>
<accession>A0A7W8LCA3</accession>
<reference evidence="1 2" key="1">
    <citation type="submission" date="2020-08" db="EMBL/GenBank/DDBJ databases">
        <title>Genomic Encyclopedia of Type Strains, Phase IV (KMG-V): Genome sequencing to study the core and pangenomes of soil and plant-associated prokaryotes.</title>
        <authorList>
            <person name="Whitman W."/>
        </authorList>
    </citation>
    <scope>NUCLEOTIDE SEQUENCE [LARGE SCALE GENOMIC DNA]</scope>
    <source>
        <strain evidence="1 2">JPY162</strain>
    </source>
</reference>